<sequence length="292" mass="31836">MFGTSDKFAIGVIVADKCPVVLGKENARILAMEDPELSTEETAAVLAERPSLALLLKKLPDKEGNVIELCRKALFGDGIELQDGETKKFLSDELRANTVPGLFVPADSHQKAAALDVLFPKMVGGLVDPPTPAEPPHLLMLFGAWQRRALLTIAATSKLAGRVLRYGFFANSNLAEPKLLAKNIDKYEERPEKDYSETIALMVAVGVAEPALVDPQDIPPEGPPEELLTLGPLHVSEDAVIGAEECSRFFPPGYSEPENKPKQKSKKKKKKRQEAREEGEISPEASTEVTEE</sequence>
<proteinExistence type="predicted"/>
<dbReference type="Pfam" id="PF15928">
    <property type="entry name" value="DUF4746"/>
    <property type="match status" value="1"/>
</dbReference>
<evidence type="ECO:0000313" key="4">
    <source>
        <dbReference type="Proteomes" id="UP000324832"/>
    </source>
</evidence>
<dbReference type="Proteomes" id="UP000324832">
    <property type="component" value="Unassembled WGS sequence"/>
</dbReference>
<evidence type="ECO:0000256" key="1">
    <source>
        <dbReference type="SAM" id="MobiDB-lite"/>
    </source>
</evidence>
<feature type="non-terminal residue" evidence="3">
    <location>
        <position position="292"/>
    </location>
</feature>
<protein>
    <recommendedName>
        <fullName evidence="2">DUF4746 domain-containing protein</fullName>
    </recommendedName>
</protein>
<name>A0A5E4R4Z8_9NEOP</name>
<reference evidence="3 4" key="1">
    <citation type="submission" date="2017-07" db="EMBL/GenBank/DDBJ databases">
        <authorList>
            <person name="Talla V."/>
            <person name="Backstrom N."/>
        </authorList>
    </citation>
    <scope>NUCLEOTIDE SEQUENCE [LARGE SCALE GENOMIC DNA]</scope>
</reference>
<evidence type="ECO:0000259" key="2">
    <source>
        <dbReference type="Pfam" id="PF15928"/>
    </source>
</evidence>
<gene>
    <name evidence="3" type="ORF">LSINAPIS_LOCUS15118</name>
</gene>
<dbReference type="InterPro" id="IPR031827">
    <property type="entry name" value="DUF4746"/>
</dbReference>
<dbReference type="EMBL" id="FZQP02006992">
    <property type="protein sequence ID" value="VVD05624.1"/>
    <property type="molecule type" value="Genomic_DNA"/>
</dbReference>
<feature type="region of interest" description="Disordered" evidence="1">
    <location>
        <begin position="247"/>
        <end position="292"/>
    </location>
</feature>
<evidence type="ECO:0000313" key="3">
    <source>
        <dbReference type="EMBL" id="VVD05624.1"/>
    </source>
</evidence>
<accession>A0A5E4R4Z8</accession>
<dbReference type="AlphaFoldDB" id="A0A5E4R4Z8"/>
<feature type="compositionally biased region" description="Basic residues" evidence="1">
    <location>
        <begin position="262"/>
        <end position="273"/>
    </location>
</feature>
<feature type="domain" description="DUF4746" evidence="2">
    <location>
        <begin position="98"/>
        <end position="257"/>
    </location>
</feature>
<organism evidence="3 4">
    <name type="scientific">Leptidea sinapis</name>
    <dbReference type="NCBI Taxonomy" id="189913"/>
    <lineage>
        <taxon>Eukaryota</taxon>
        <taxon>Metazoa</taxon>
        <taxon>Ecdysozoa</taxon>
        <taxon>Arthropoda</taxon>
        <taxon>Hexapoda</taxon>
        <taxon>Insecta</taxon>
        <taxon>Pterygota</taxon>
        <taxon>Neoptera</taxon>
        <taxon>Endopterygota</taxon>
        <taxon>Lepidoptera</taxon>
        <taxon>Glossata</taxon>
        <taxon>Ditrysia</taxon>
        <taxon>Papilionoidea</taxon>
        <taxon>Pieridae</taxon>
        <taxon>Dismorphiinae</taxon>
        <taxon>Leptidea</taxon>
    </lineage>
</organism>
<keyword evidence="4" id="KW-1185">Reference proteome</keyword>